<protein>
    <submittedName>
        <fullName evidence="1">Uncharacterized protein</fullName>
    </submittedName>
</protein>
<organism evidence="1 2">
    <name type="scientific">Lactuca virosa</name>
    <dbReference type="NCBI Taxonomy" id="75947"/>
    <lineage>
        <taxon>Eukaryota</taxon>
        <taxon>Viridiplantae</taxon>
        <taxon>Streptophyta</taxon>
        <taxon>Embryophyta</taxon>
        <taxon>Tracheophyta</taxon>
        <taxon>Spermatophyta</taxon>
        <taxon>Magnoliopsida</taxon>
        <taxon>eudicotyledons</taxon>
        <taxon>Gunneridae</taxon>
        <taxon>Pentapetalae</taxon>
        <taxon>asterids</taxon>
        <taxon>campanulids</taxon>
        <taxon>Asterales</taxon>
        <taxon>Asteraceae</taxon>
        <taxon>Cichorioideae</taxon>
        <taxon>Cichorieae</taxon>
        <taxon>Lactucinae</taxon>
        <taxon>Lactuca</taxon>
    </lineage>
</organism>
<dbReference type="Proteomes" id="UP001157418">
    <property type="component" value="Unassembled WGS sequence"/>
</dbReference>
<sequence length="174" mass="20098">MFLRYLACPRITFSILSNGLAMSMPESMISMMFTPEEVENSNVWISYMPLGFFQQMYHDLQPKDWSHIEGNLNITVMLANGTPSQRCGAHVIYKEDVQQITTCISDYGNMVHVDDEDLGYNESISGNTYVYEEKFDEKSLMPLKSRTSTMRPTKHICIAMYYSGWNRDLIDDEV</sequence>
<comment type="caution">
    <text evidence="1">The sequence shown here is derived from an EMBL/GenBank/DDBJ whole genome shotgun (WGS) entry which is preliminary data.</text>
</comment>
<proteinExistence type="predicted"/>
<name>A0AAU9NB09_9ASTR</name>
<evidence type="ECO:0000313" key="2">
    <source>
        <dbReference type="Proteomes" id="UP001157418"/>
    </source>
</evidence>
<dbReference type="EMBL" id="CAKMRJ010004445">
    <property type="protein sequence ID" value="CAH1435566.1"/>
    <property type="molecule type" value="Genomic_DNA"/>
</dbReference>
<gene>
    <name evidence="1" type="ORF">LVIROSA_LOCUS21998</name>
</gene>
<keyword evidence="2" id="KW-1185">Reference proteome</keyword>
<dbReference type="AlphaFoldDB" id="A0AAU9NB09"/>
<accession>A0AAU9NB09</accession>
<evidence type="ECO:0000313" key="1">
    <source>
        <dbReference type="EMBL" id="CAH1435566.1"/>
    </source>
</evidence>
<reference evidence="1 2" key="1">
    <citation type="submission" date="2022-01" db="EMBL/GenBank/DDBJ databases">
        <authorList>
            <person name="Xiong W."/>
            <person name="Schranz E."/>
        </authorList>
    </citation>
    <scope>NUCLEOTIDE SEQUENCE [LARGE SCALE GENOMIC DNA]</scope>
</reference>